<dbReference type="EMBL" id="JAWWNJ010000029">
    <property type="protein sequence ID" value="KAK7027780.1"/>
    <property type="molecule type" value="Genomic_DNA"/>
</dbReference>
<accession>A0AAW0BNH7</accession>
<reference evidence="1 2" key="1">
    <citation type="journal article" date="2024" name="J Genomics">
        <title>Draft genome sequencing and assembly of Favolaschia claudopus CIRM-BRFM 2984 isolated from oak limbs.</title>
        <authorList>
            <person name="Navarro D."/>
            <person name="Drula E."/>
            <person name="Chaduli D."/>
            <person name="Cazenave R."/>
            <person name="Ahrendt S."/>
            <person name="Wang J."/>
            <person name="Lipzen A."/>
            <person name="Daum C."/>
            <person name="Barry K."/>
            <person name="Grigoriev I.V."/>
            <person name="Favel A."/>
            <person name="Rosso M.N."/>
            <person name="Martin F."/>
        </authorList>
    </citation>
    <scope>NUCLEOTIDE SEQUENCE [LARGE SCALE GENOMIC DNA]</scope>
    <source>
        <strain evidence="1 2">CIRM-BRFM 2984</strain>
    </source>
</reference>
<evidence type="ECO:0000313" key="1">
    <source>
        <dbReference type="EMBL" id="KAK7027780.1"/>
    </source>
</evidence>
<dbReference type="AlphaFoldDB" id="A0AAW0BNH7"/>
<comment type="caution">
    <text evidence="1">The sequence shown here is derived from an EMBL/GenBank/DDBJ whole genome shotgun (WGS) entry which is preliminary data.</text>
</comment>
<name>A0AAW0BNH7_9AGAR</name>
<gene>
    <name evidence="1" type="ORF">R3P38DRAFT_3190862</name>
</gene>
<keyword evidence="2" id="KW-1185">Reference proteome</keyword>
<organism evidence="1 2">
    <name type="scientific">Favolaschia claudopus</name>
    <dbReference type="NCBI Taxonomy" id="2862362"/>
    <lineage>
        <taxon>Eukaryota</taxon>
        <taxon>Fungi</taxon>
        <taxon>Dikarya</taxon>
        <taxon>Basidiomycota</taxon>
        <taxon>Agaricomycotina</taxon>
        <taxon>Agaricomycetes</taxon>
        <taxon>Agaricomycetidae</taxon>
        <taxon>Agaricales</taxon>
        <taxon>Marasmiineae</taxon>
        <taxon>Mycenaceae</taxon>
        <taxon>Favolaschia</taxon>
    </lineage>
</organism>
<sequence>MATEIQYMPTKQAFAETCPPRKLDEYEMAKKSSRRLPHRIRESHESTNKVNPVIAFTMNDRAPMRCNLPIFTSGHGFVTLYDHKERLETVFLHPEMEIERWNTGRGPNRAGSGWTKVPWKAPLRVTTKETLVLRRAGVTSLAQWQQWVA</sequence>
<protein>
    <submittedName>
        <fullName evidence="1">Uncharacterized protein</fullName>
    </submittedName>
</protein>
<proteinExistence type="predicted"/>
<evidence type="ECO:0000313" key="2">
    <source>
        <dbReference type="Proteomes" id="UP001362999"/>
    </source>
</evidence>
<dbReference type="Proteomes" id="UP001362999">
    <property type="component" value="Unassembled WGS sequence"/>
</dbReference>